<evidence type="ECO:0000313" key="3">
    <source>
        <dbReference type="EMBL" id="PWK23397.1"/>
    </source>
</evidence>
<evidence type="ECO:0000313" key="5">
    <source>
        <dbReference type="Proteomes" id="UP000651837"/>
    </source>
</evidence>
<dbReference type="RefSeq" id="WP_109650123.1">
    <property type="nucleotide sequence ID" value="NZ_JACWLN010000004.1"/>
</dbReference>
<sequence length="156" mass="16578">MKYKSPPFMLIWAMMFFFLGCNNDDVKEAVILQSVAYPIYDISNSNISGTATFTQEDNGSTHVLIELEGAYTSENPAYIRFNSAAEGGTVAITLKNCECAISNTTVTHLDNGNAISYEGLVALNGHITIHGGVGYNAPIVAVADIGSNAKSSSTSL</sequence>
<dbReference type="Proteomes" id="UP000651837">
    <property type="component" value="Unassembled WGS sequence"/>
</dbReference>
<keyword evidence="5" id="KW-1185">Reference proteome</keyword>
<dbReference type="InterPro" id="IPR036423">
    <property type="entry name" value="SOD-like_Cu/Zn_dom_sf"/>
</dbReference>
<proteinExistence type="inferred from homology"/>
<accession>A0A316DYB7</accession>
<gene>
    <name evidence="2" type="ORF">HZY62_12220</name>
    <name evidence="3" type="ORF">LX92_01962</name>
</gene>
<evidence type="ECO:0000256" key="1">
    <source>
        <dbReference type="ARBA" id="ARBA00010457"/>
    </source>
</evidence>
<evidence type="ECO:0008006" key="6">
    <source>
        <dbReference type="Google" id="ProtNLM"/>
    </source>
</evidence>
<reference evidence="3 4" key="1">
    <citation type="submission" date="2018-05" db="EMBL/GenBank/DDBJ databases">
        <title>Genomic Encyclopedia of Archaeal and Bacterial Type Strains, Phase II (KMG-II): from individual species to whole genera.</title>
        <authorList>
            <person name="Goeker M."/>
        </authorList>
    </citation>
    <scope>NUCLEOTIDE SEQUENCE [LARGE SCALE GENOMIC DNA]</scope>
    <source>
        <strain evidence="3 4">DSM 23514</strain>
    </source>
</reference>
<comment type="similarity">
    <text evidence="1">Belongs to the Cu-Zn superoxide dismutase family.</text>
</comment>
<dbReference type="SUPFAM" id="SSF49329">
    <property type="entry name" value="Cu,Zn superoxide dismutase-like"/>
    <property type="match status" value="1"/>
</dbReference>
<dbReference type="GO" id="GO:0006801">
    <property type="term" value="P:superoxide metabolic process"/>
    <property type="evidence" value="ECO:0007669"/>
    <property type="project" value="InterPro"/>
</dbReference>
<dbReference type="OrthoDB" id="1451403at2"/>
<evidence type="ECO:0000313" key="2">
    <source>
        <dbReference type="EMBL" id="MBD1261361.1"/>
    </source>
</evidence>
<dbReference type="GO" id="GO:0046872">
    <property type="term" value="F:metal ion binding"/>
    <property type="evidence" value="ECO:0007669"/>
    <property type="project" value="InterPro"/>
</dbReference>
<protein>
    <recommendedName>
        <fullName evidence="6">CHRD domain-containing protein</fullName>
    </recommendedName>
</protein>
<name>A0A316DYB7_9FLAO</name>
<evidence type="ECO:0000313" key="4">
    <source>
        <dbReference type="Proteomes" id="UP000245667"/>
    </source>
</evidence>
<dbReference type="PROSITE" id="PS51257">
    <property type="entry name" value="PROKAR_LIPOPROTEIN"/>
    <property type="match status" value="1"/>
</dbReference>
<dbReference type="Proteomes" id="UP000245667">
    <property type="component" value="Unassembled WGS sequence"/>
</dbReference>
<reference evidence="2 5" key="2">
    <citation type="submission" date="2020-07" db="EMBL/GenBank/DDBJ databases">
        <title>The draft genome sequence of Maribacter polysiphoniae KCTC 22021.</title>
        <authorList>
            <person name="Mu L."/>
        </authorList>
    </citation>
    <scope>NUCLEOTIDE SEQUENCE [LARGE SCALE GENOMIC DNA]</scope>
    <source>
        <strain evidence="2 5">KCTC 22021</strain>
    </source>
</reference>
<dbReference type="AlphaFoldDB" id="A0A316DYB7"/>
<dbReference type="EMBL" id="JACWLN010000004">
    <property type="protein sequence ID" value="MBD1261361.1"/>
    <property type="molecule type" value="Genomic_DNA"/>
</dbReference>
<dbReference type="EMBL" id="QGGQ01000004">
    <property type="protein sequence ID" value="PWK23397.1"/>
    <property type="molecule type" value="Genomic_DNA"/>
</dbReference>
<organism evidence="3 4">
    <name type="scientific">Maribacter polysiphoniae</name>
    <dbReference type="NCBI Taxonomy" id="429344"/>
    <lineage>
        <taxon>Bacteria</taxon>
        <taxon>Pseudomonadati</taxon>
        <taxon>Bacteroidota</taxon>
        <taxon>Flavobacteriia</taxon>
        <taxon>Flavobacteriales</taxon>
        <taxon>Flavobacteriaceae</taxon>
        <taxon>Maribacter</taxon>
    </lineage>
</organism>
<comment type="caution">
    <text evidence="3">The sequence shown here is derived from an EMBL/GenBank/DDBJ whole genome shotgun (WGS) entry which is preliminary data.</text>
</comment>